<dbReference type="Pfam" id="PF00300">
    <property type="entry name" value="His_Phos_1"/>
    <property type="match status" value="1"/>
</dbReference>
<gene>
    <name evidence="2" type="ORF">CDEB00056_LOCUS21223</name>
</gene>
<protein>
    <submittedName>
        <fullName evidence="2">Uncharacterized protein</fullName>
    </submittedName>
</protein>
<dbReference type="SMART" id="SM00855">
    <property type="entry name" value="PGAM"/>
    <property type="match status" value="1"/>
</dbReference>
<accession>A0A7S3VF20</accession>
<dbReference type="GO" id="GO:0005737">
    <property type="term" value="C:cytoplasm"/>
    <property type="evidence" value="ECO:0007669"/>
    <property type="project" value="TreeGrafter"/>
</dbReference>
<dbReference type="EMBL" id="HBIO01027620">
    <property type="protein sequence ID" value="CAE0476370.1"/>
    <property type="molecule type" value="Transcribed_RNA"/>
</dbReference>
<feature type="region of interest" description="Disordered" evidence="1">
    <location>
        <begin position="315"/>
        <end position="342"/>
    </location>
</feature>
<dbReference type="Gene3D" id="3.40.50.1240">
    <property type="entry name" value="Phosphoglycerate mutase-like"/>
    <property type="match status" value="1"/>
</dbReference>
<dbReference type="SUPFAM" id="SSF53254">
    <property type="entry name" value="Phosphoglycerate mutase-like"/>
    <property type="match status" value="1"/>
</dbReference>
<dbReference type="CDD" id="cd07067">
    <property type="entry name" value="HP_PGM_like"/>
    <property type="match status" value="1"/>
</dbReference>
<dbReference type="AlphaFoldDB" id="A0A7S3VF20"/>
<proteinExistence type="predicted"/>
<reference evidence="2" key="1">
    <citation type="submission" date="2021-01" db="EMBL/GenBank/DDBJ databases">
        <authorList>
            <person name="Corre E."/>
            <person name="Pelletier E."/>
            <person name="Niang G."/>
            <person name="Scheremetjew M."/>
            <person name="Finn R."/>
            <person name="Kale V."/>
            <person name="Holt S."/>
            <person name="Cochrane G."/>
            <person name="Meng A."/>
            <person name="Brown T."/>
            <person name="Cohen L."/>
        </authorList>
    </citation>
    <scope>NUCLEOTIDE SEQUENCE</scope>
    <source>
        <strain evidence="2">MM31A-1</strain>
    </source>
</reference>
<dbReference type="InterPro" id="IPR029033">
    <property type="entry name" value="His_PPase_superfam"/>
</dbReference>
<dbReference type="InterPro" id="IPR050275">
    <property type="entry name" value="PGM_Phosphatase"/>
</dbReference>
<dbReference type="GO" id="GO:0016791">
    <property type="term" value="F:phosphatase activity"/>
    <property type="evidence" value="ECO:0007669"/>
    <property type="project" value="TreeGrafter"/>
</dbReference>
<dbReference type="InterPro" id="IPR013078">
    <property type="entry name" value="His_Pase_superF_clade-1"/>
</dbReference>
<evidence type="ECO:0000313" key="2">
    <source>
        <dbReference type="EMBL" id="CAE0476370.1"/>
    </source>
</evidence>
<sequence length="379" mass="42576">MSASASWFSNIIFLSKNSKRTLPVDQTDEATTSTINYFSGQFEYEVSPISSPQYSPTSSNRALATPVTITQRMVPVTKTVYLIRHAESDENRRLASLGRSVKGLGSLSLPNKSDVIASMELINIKAQIDSDVSPRGQIQINEVGKAIAKDDFVRKMGIQLVAHSPLKRARQTSEGMLGCVTEALTKGIMKEEDSSAEGCKADSVGRVVELPVLAERTPMEWLPINHDSFTKRIAQFEQWLSEQPEDVIAIVGHSQYFKSMLALPKKFKNCDLWSLQFDHSVKLTHKSVKADVNTAESAEKQKKLKEKLSKAFFKDEKKDESEDTQGEENDKRDSSEVYEDDNEIYEIDGVRVDNVELPRGWRELKRHYTFDADIANDSS</sequence>
<evidence type="ECO:0000256" key="1">
    <source>
        <dbReference type="SAM" id="MobiDB-lite"/>
    </source>
</evidence>
<organism evidence="2">
    <name type="scientific">Chaetoceros debilis</name>
    <dbReference type="NCBI Taxonomy" id="122233"/>
    <lineage>
        <taxon>Eukaryota</taxon>
        <taxon>Sar</taxon>
        <taxon>Stramenopiles</taxon>
        <taxon>Ochrophyta</taxon>
        <taxon>Bacillariophyta</taxon>
        <taxon>Coscinodiscophyceae</taxon>
        <taxon>Chaetocerotophycidae</taxon>
        <taxon>Chaetocerotales</taxon>
        <taxon>Chaetocerotaceae</taxon>
        <taxon>Chaetoceros</taxon>
    </lineage>
</organism>
<dbReference type="PANTHER" id="PTHR48100">
    <property type="entry name" value="BROAD-SPECIFICITY PHOSPHATASE YOR283W-RELATED"/>
    <property type="match status" value="1"/>
</dbReference>
<dbReference type="PANTHER" id="PTHR48100:SF61">
    <property type="entry name" value="PHOSPHOGLYCERATE MUTASE"/>
    <property type="match status" value="1"/>
</dbReference>
<name>A0A7S3VF20_9STRA</name>